<organism evidence="1 2">
    <name type="scientific">Dendrobium thyrsiflorum</name>
    <name type="common">Pinecone-like raceme dendrobium</name>
    <name type="synonym">Orchid</name>
    <dbReference type="NCBI Taxonomy" id="117978"/>
    <lineage>
        <taxon>Eukaryota</taxon>
        <taxon>Viridiplantae</taxon>
        <taxon>Streptophyta</taxon>
        <taxon>Embryophyta</taxon>
        <taxon>Tracheophyta</taxon>
        <taxon>Spermatophyta</taxon>
        <taxon>Magnoliopsida</taxon>
        <taxon>Liliopsida</taxon>
        <taxon>Asparagales</taxon>
        <taxon>Orchidaceae</taxon>
        <taxon>Epidendroideae</taxon>
        <taxon>Malaxideae</taxon>
        <taxon>Dendrobiinae</taxon>
        <taxon>Dendrobium</taxon>
    </lineage>
</organism>
<gene>
    <name evidence="1" type="ORF">M5K25_003922</name>
</gene>
<accession>A0ABD0VKI3</accession>
<comment type="caution">
    <text evidence="1">The sequence shown here is derived from an EMBL/GenBank/DDBJ whole genome shotgun (WGS) entry which is preliminary data.</text>
</comment>
<name>A0ABD0VKI3_DENTH</name>
<reference evidence="1 2" key="1">
    <citation type="journal article" date="2024" name="Plant Biotechnol. J.">
        <title>Dendrobium thyrsiflorum genome and its molecular insights into genes involved in important horticultural traits.</title>
        <authorList>
            <person name="Chen B."/>
            <person name="Wang J.Y."/>
            <person name="Zheng P.J."/>
            <person name="Li K.L."/>
            <person name="Liang Y.M."/>
            <person name="Chen X.F."/>
            <person name="Zhang C."/>
            <person name="Zhao X."/>
            <person name="He X."/>
            <person name="Zhang G.Q."/>
            <person name="Liu Z.J."/>
            <person name="Xu Q."/>
        </authorList>
    </citation>
    <scope>NUCLEOTIDE SEQUENCE [LARGE SCALE GENOMIC DNA]</scope>
    <source>
        <strain evidence="1">GZMU011</strain>
    </source>
</reference>
<dbReference type="Proteomes" id="UP001552299">
    <property type="component" value="Unassembled WGS sequence"/>
</dbReference>
<proteinExistence type="predicted"/>
<evidence type="ECO:0000313" key="1">
    <source>
        <dbReference type="EMBL" id="KAL0925570.1"/>
    </source>
</evidence>
<sequence length="125" mass="14503">MVIGDRSVSEYFFWLASSCGSMVSQVNWYKSQSAKPLYLLNRFPLIIRFVLLELWKPNWEFFLFPDVGRAGGILVLWRNGISSFSFMASSSQYVICNFSSPARTEWTIAVIYANKDINARRPLWE</sequence>
<dbReference type="EMBL" id="JANQDX010000004">
    <property type="protein sequence ID" value="KAL0925570.1"/>
    <property type="molecule type" value="Genomic_DNA"/>
</dbReference>
<evidence type="ECO:0000313" key="2">
    <source>
        <dbReference type="Proteomes" id="UP001552299"/>
    </source>
</evidence>
<keyword evidence="2" id="KW-1185">Reference proteome</keyword>
<dbReference type="AlphaFoldDB" id="A0ABD0VKI3"/>
<protein>
    <submittedName>
        <fullName evidence="1">Uncharacterized protein</fullName>
    </submittedName>
</protein>